<evidence type="ECO:0000313" key="3">
    <source>
        <dbReference type="Proteomes" id="UP000257014"/>
    </source>
</evidence>
<reference evidence="2 3" key="1">
    <citation type="submission" date="2018-03" db="EMBL/GenBank/DDBJ databases">
        <authorList>
            <person name="Keele B.F."/>
        </authorList>
    </citation>
    <scope>NUCLEOTIDE SEQUENCE [LARGE SCALE GENOMIC DNA]</scope>
    <source>
        <strain evidence="2">ZCTH4_d</strain>
    </source>
</reference>
<protein>
    <submittedName>
        <fullName evidence="2">Uncharacterized protein</fullName>
    </submittedName>
</protein>
<accession>A0A3E0K6I4</accession>
<dbReference type="Proteomes" id="UP000257014">
    <property type="component" value="Unassembled WGS sequence"/>
</dbReference>
<organism evidence="2 3">
    <name type="scientific">Caldibacillus debilis</name>
    <dbReference type="NCBI Taxonomy" id="301148"/>
    <lineage>
        <taxon>Bacteria</taxon>
        <taxon>Bacillati</taxon>
        <taxon>Bacillota</taxon>
        <taxon>Bacilli</taxon>
        <taxon>Bacillales</taxon>
        <taxon>Bacillaceae</taxon>
        <taxon>Caldibacillus</taxon>
    </lineage>
</organism>
<proteinExistence type="predicted"/>
<feature type="compositionally biased region" description="Basic and acidic residues" evidence="1">
    <location>
        <begin position="1"/>
        <end position="12"/>
    </location>
</feature>
<evidence type="ECO:0000313" key="2">
    <source>
        <dbReference type="EMBL" id="REJ29968.1"/>
    </source>
</evidence>
<name>A0A3E0K6I4_9BACI</name>
<gene>
    <name evidence="2" type="ORF">C6P37_04025</name>
</gene>
<comment type="caution">
    <text evidence="2">The sequence shown here is derived from an EMBL/GenBank/DDBJ whole genome shotgun (WGS) entry which is preliminary data.</text>
</comment>
<sequence length="97" mass="10781">MKFPGREGKSGRSPDAMVSAAPRNGEENGRQRAAAYGKIFGRGPALFYEKIFNGKIFPFADPAAYRPAGKFSFLRKIFCKSNIRSFASIQFSYCSIK</sequence>
<dbReference type="EMBL" id="QEWE01000012">
    <property type="protein sequence ID" value="REJ29968.1"/>
    <property type="molecule type" value="Genomic_DNA"/>
</dbReference>
<feature type="region of interest" description="Disordered" evidence="1">
    <location>
        <begin position="1"/>
        <end position="29"/>
    </location>
</feature>
<evidence type="ECO:0000256" key="1">
    <source>
        <dbReference type="SAM" id="MobiDB-lite"/>
    </source>
</evidence>
<dbReference type="AlphaFoldDB" id="A0A3E0K6I4"/>